<accession>A0AAV4NKP8</accession>
<name>A0AAV4NKP8_9ARAC</name>
<gene>
    <name evidence="1" type="ORF">CDAR_264551</name>
</gene>
<sequence>MTTASLLSGVIILLKPLMHVTRKFLVYRILYHSFNKLCSETSSHTYSLSNCDEICDANNLRFNSSLLDLLEWTRMRWRVKDDVAMETIGRSFMDGMFSLAPSTGCYQLLNTESVKGNSWCLYLLGGSEELGG</sequence>
<protein>
    <submittedName>
        <fullName evidence="1">Uncharacterized protein</fullName>
    </submittedName>
</protein>
<dbReference type="EMBL" id="BPLQ01001782">
    <property type="protein sequence ID" value="GIX85336.1"/>
    <property type="molecule type" value="Genomic_DNA"/>
</dbReference>
<comment type="caution">
    <text evidence="1">The sequence shown here is derived from an EMBL/GenBank/DDBJ whole genome shotgun (WGS) entry which is preliminary data.</text>
</comment>
<evidence type="ECO:0000313" key="1">
    <source>
        <dbReference type="EMBL" id="GIX85336.1"/>
    </source>
</evidence>
<dbReference type="Proteomes" id="UP001054837">
    <property type="component" value="Unassembled WGS sequence"/>
</dbReference>
<keyword evidence="2" id="KW-1185">Reference proteome</keyword>
<reference evidence="1 2" key="1">
    <citation type="submission" date="2021-06" db="EMBL/GenBank/DDBJ databases">
        <title>Caerostris darwini draft genome.</title>
        <authorList>
            <person name="Kono N."/>
            <person name="Arakawa K."/>
        </authorList>
    </citation>
    <scope>NUCLEOTIDE SEQUENCE [LARGE SCALE GENOMIC DNA]</scope>
</reference>
<evidence type="ECO:0000313" key="2">
    <source>
        <dbReference type="Proteomes" id="UP001054837"/>
    </source>
</evidence>
<organism evidence="1 2">
    <name type="scientific">Caerostris darwini</name>
    <dbReference type="NCBI Taxonomy" id="1538125"/>
    <lineage>
        <taxon>Eukaryota</taxon>
        <taxon>Metazoa</taxon>
        <taxon>Ecdysozoa</taxon>
        <taxon>Arthropoda</taxon>
        <taxon>Chelicerata</taxon>
        <taxon>Arachnida</taxon>
        <taxon>Araneae</taxon>
        <taxon>Araneomorphae</taxon>
        <taxon>Entelegynae</taxon>
        <taxon>Araneoidea</taxon>
        <taxon>Araneidae</taxon>
        <taxon>Caerostris</taxon>
    </lineage>
</organism>
<proteinExistence type="predicted"/>
<dbReference type="AlphaFoldDB" id="A0AAV4NKP8"/>